<protein>
    <submittedName>
        <fullName evidence="2">Uncharacterized protein</fullName>
    </submittedName>
</protein>
<accession>A0AA36IGQ6</accession>
<gene>
    <name evidence="2" type="ORF">EVOR1521_LOCUS13393</name>
</gene>
<dbReference type="Proteomes" id="UP001178507">
    <property type="component" value="Unassembled WGS sequence"/>
</dbReference>
<evidence type="ECO:0000313" key="3">
    <source>
        <dbReference type="Proteomes" id="UP001178507"/>
    </source>
</evidence>
<evidence type="ECO:0000313" key="2">
    <source>
        <dbReference type="EMBL" id="CAJ1387277.1"/>
    </source>
</evidence>
<comment type="caution">
    <text evidence="2">The sequence shown here is derived from an EMBL/GenBank/DDBJ whole genome shotgun (WGS) entry which is preliminary data.</text>
</comment>
<organism evidence="2 3">
    <name type="scientific">Effrenium voratum</name>
    <dbReference type="NCBI Taxonomy" id="2562239"/>
    <lineage>
        <taxon>Eukaryota</taxon>
        <taxon>Sar</taxon>
        <taxon>Alveolata</taxon>
        <taxon>Dinophyceae</taxon>
        <taxon>Suessiales</taxon>
        <taxon>Symbiodiniaceae</taxon>
        <taxon>Effrenium</taxon>
    </lineage>
</organism>
<sequence>MKSLLAFLLLRTAWASPWCATGIKMPDFREDGGQPSVEVMMAQSPLFSTNPNIGTKLQWLNLYHTALVFAQKVPGQEVKNWTVEFDSVTNVLGAIKPQIEGDQVIWDHDARFCATEGVLWGEAHWSKIFEVVLRLNADQARRIFTEFIPAVNETSPATKPLYQLMRAESTTNGETLVKDITCGDGTNWILNFCKDKLGVAPYPGFEFKSTNIVFRADHLEPVDANSPEVVAYFTELSDFLGPRTTEETAVPRYLEFLYFSQVHYVYDSNIKTYYKVEGNRFPWVEIQYRALPLESPRVLEQQPHGPFLL</sequence>
<feature type="signal peptide" evidence="1">
    <location>
        <begin position="1"/>
        <end position="15"/>
    </location>
</feature>
<reference evidence="2" key="1">
    <citation type="submission" date="2023-08" db="EMBL/GenBank/DDBJ databases">
        <authorList>
            <person name="Chen Y."/>
            <person name="Shah S."/>
            <person name="Dougan E. K."/>
            <person name="Thang M."/>
            <person name="Chan C."/>
        </authorList>
    </citation>
    <scope>NUCLEOTIDE SEQUENCE</scope>
</reference>
<keyword evidence="1" id="KW-0732">Signal</keyword>
<proteinExistence type="predicted"/>
<keyword evidence="3" id="KW-1185">Reference proteome</keyword>
<dbReference type="EMBL" id="CAUJNA010001491">
    <property type="protein sequence ID" value="CAJ1387277.1"/>
    <property type="molecule type" value="Genomic_DNA"/>
</dbReference>
<dbReference type="AlphaFoldDB" id="A0AA36IGQ6"/>
<evidence type="ECO:0000256" key="1">
    <source>
        <dbReference type="SAM" id="SignalP"/>
    </source>
</evidence>
<feature type="chain" id="PRO_5041304197" evidence="1">
    <location>
        <begin position="16"/>
        <end position="309"/>
    </location>
</feature>
<name>A0AA36IGQ6_9DINO</name>